<proteinExistence type="predicted"/>
<reference evidence="1" key="1">
    <citation type="journal article" date="2014" name="Front. Microbiol.">
        <title>High frequency of phylogenetically diverse reductive dehalogenase-homologous genes in deep subseafloor sedimentary metagenomes.</title>
        <authorList>
            <person name="Kawai M."/>
            <person name="Futagami T."/>
            <person name="Toyoda A."/>
            <person name="Takaki Y."/>
            <person name="Nishi S."/>
            <person name="Hori S."/>
            <person name="Arai W."/>
            <person name="Tsubouchi T."/>
            <person name="Morono Y."/>
            <person name="Uchiyama I."/>
            <person name="Ito T."/>
            <person name="Fujiyama A."/>
            <person name="Inagaki F."/>
            <person name="Takami H."/>
        </authorList>
    </citation>
    <scope>NUCLEOTIDE SEQUENCE</scope>
    <source>
        <strain evidence="1">Expedition CK06-06</strain>
    </source>
</reference>
<sequence length="258" mass="29729">NSSNLAGYPNVDYNHVDVCSCDPPGFLDLDTIYYWRVDEVNDTNNDTWKGRVWKFTVADYIVIDDFEDYQSTADILANGWKDGSSPPWNGSYLFLQTVTPVRGKQSMRCLYDNTYNWGKGYFSEIESRNLDPNDWTAFDVKLLTLWFYGKSGNDANEQMYVGIEDSDGNYAEVRYPMADMDDIRVEDWQRWDMPLTYFSDSNFVAVPNDVNLARMEKMFIGFGIRGSMVPGGGGQTHWVHFDDIRLYPPTCRPDKGKT</sequence>
<evidence type="ECO:0008006" key="2">
    <source>
        <dbReference type="Google" id="ProtNLM"/>
    </source>
</evidence>
<evidence type="ECO:0000313" key="1">
    <source>
        <dbReference type="EMBL" id="GAH72344.1"/>
    </source>
</evidence>
<dbReference type="SUPFAM" id="SSF49785">
    <property type="entry name" value="Galactose-binding domain-like"/>
    <property type="match status" value="1"/>
</dbReference>
<dbReference type="AlphaFoldDB" id="X1J1V1"/>
<comment type="caution">
    <text evidence="1">The sequence shown here is derived from an EMBL/GenBank/DDBJ whole genome shotgun (WGS) entry which is preliminary data.</text>
</comment>
<gene>
    <name evidence="1" type="ORF">S03H2_47518</name>
</gene>
<dbReference type="Gene3D" id="2.60.120.430">
    <property type="entry name" value="Galactose-binding lectin"/>
    <property type="match status" value="1"/>
</dbReference>
<accession>X1J1V1</accession>
<name>X1J1V1_9ZZZZ</name>
<organism evidence="1">
    <name type="scientific">marine sediment metagenome</name>
    <dbReference type="NCBI Taxonomy" id="412755"/>
    <lineage>
        <taxon>unclassified sequences</taxon>
        <taxon>metagenomes</taxon>
        <taxon>ecological metagenomes</taxon>
    </lineage>
</organism>
<protein>
    <recommendedName>
        <fullName evidence="2">Carbohydrate-binding domain-containing protein</fullName>
    </recommendedName>
</protein>
<feature type="non-terminal residue" evidence="1">
    <location>
        <position position="1"/>
    </location>
</feature>
<dbReference type="InterPro" id="IPR008979">
    <property type="entry name" value="Galactose-bd-like_sf"/>
</dbReference>
<dbReference type="EMBL" id="BARU01029903">
    <property type="protein sequence ID" value="GAH72344.1"/>
    <property type="molecule type" value="Genomic_DNA"/>
</dbReference>